<dbReference type="Pfam" id="PF00248">
    <property type="entry name" value="Aldo_ket_red"/>
    <property type="match status" value="1"/>
</dbReference>
<dbReference type="PROSITE" id="PS00798">
    <property type="entry name" value="ALDOKETO_REDUCTASE_1"/>
    <property type="match status" value="1"/>
</dbReference>
<dbReference type="KEGG" id="tca:658558"/>
<dbReference type="InterPro" id="IPR023210">
    <property type="entry name" value="NADP_OxRdtase_dom"/>
</dbReference>
<dbReference type="STRING" id="7070.D6WCD5"/>
<gene>
    <name evidence="8" type="primary">AUGUSTUS-3.0.2_04881</name>
    <name evidence="8" type="ORF">TcasGA2_TC004881</name>
</gene>
<evidence type="ECO:0000256" key="6">
    <source>
        <dbReference type="PIRSR" id="PIRSR000097-3"/>
    </source>
</evidence>
<dbReference type="PANTHER" id="PTHR11732">
    <property type="entry name" value="ALDO/KETO REDUCTASE"/>
    <property type="match status" value="1"/>
</dbReference>
<dbReference type="OrthoDB" id="416253at2759"/>
<evidence type="ECO:0000313" key="9">
    <source>
        <dbReference type="Proteomes" id="UP000007266"/>
    </source>
</evidence>
<reference evidence="8 9" key="2">
    <citation type="journal article" date="2010" name="Nucleic Acids Res.">
        <title>BeetleBase in 2010: revisions to provide comprehensive genomic information for Tribolium castaneum.</title>
        <authorList>
            <person name="Kim H.S."/>
            <person name="Murphy T."/>
            <person name="Xia J."/>
            <person name="Caragea D."/>
            <person name="Park Y."/>
            <person name="Beeman R.W."/>
            <person name="Lorenzen M.D."/>
            <person name="Butcher S."/>
            <person name="Manak J.R."/>
            <person name="Brown S.J."/>
        </authorList>
    </citation>
    <scope>GENOME REANNOTATION</scope>
    <source>
        <strain evidence="8 9">Georgia GA2</strain>
    </source>
</reference>
<reference evidence="8 9" key="1">
    <citation type="journal article" date="2008" name="Nature">
        <title>The genome of the model beetle and pest Tribolium castaneum.</title>
        <authorList>
            <consortium name="Tribolium Genome Sequencing Consortium"/>
            <person name="Richards S."/>
            <person name="Gibbs R.A."/>
            <person name="Weinstock G.M."/>
            <person name="Brown S.J."/>
            <person name="Denell R."/>
            <person name="Beeman R.W."/>
            <person name="Gibbs R."/>
            <person name="Beeman R.W."/>
            <person name="Brown S.J."/>
            <person name="Bucher G."/>
            <person name="Friedrich M."/>
            <person name="Grimmelikhuijzen C.J."/>
            <person name="Klingler M."/>
            <person name="Lorenzen M."/>
            <person name="Richards S."/>
            <person name="Roth S."/>
            <person name="Schroder R."/>
            <person name="Tautz D."/>
            <person name="Zdobnov E.M."/>
            <person name="Muzny D."/>
            <person name="Gibbs R.A."/>
            <person name="Weinstock G.M."/>
            <person name="Attaway T."/>
            <person name="Bell S."/>
            <person name="Buhay C.J."/>
            <person name="Chandrabose M.N."/>
            <person name="Chavez D."/>
            <person name="Clerk-Blankenburg K.P."/>
            <person name="Cree A."/>
            <person name="Dao M."/>
            <person name="Davis C."/>
            <person name="Chacko J."/>
            <person name="Dinh H."/>
            <person name="Dugan-Rocha S."/>
            <person name="Fowler G."/>
            <person name="Garner T.T."/>
            <person name="Garnes J."/>
            <person name="Gnirke A."/>
            <person name="Hawes A."/>
            <person name="Hernandez J."/>
            <person name="Hines S."/>
            <person name="Holder M."/>
            <person name="Hume J."/>
            <person name="Jhangiani S.N."/>
            <person name="Joshi V."/>
            <person name="Khan Z.M."/>
            <person name="Jackson L."/>
            <person name="Kovar C."/>
            <person name="Kowis A."/>
            <person name="Lee S."/>
            <person name="Lewis L.R."/>
            <person name="Margolis J."/>
            <person name="Morgan M."/>
            <person name="Nazareth L.V."/>
            <person name="Nguyen N."/>
            <person name="Okwuonu G."/>
            <person name="Parker D."/>
            <person name="Richards S."/>
            <person name="Ruiz S.J."/>
            <person name="Santibanez J."/>
            <person name="Savard J."/>
            <person name="Scherer S.E."/>
            <person name="Schneider B."/>
            <person name="Sodergren E."/>
            <person name="Tautz D."/>
            <person name="Vattahil S."/>
            <person name="Villasana D."/>
            <person name="White C.S."/>
            <person name="Wright R."/>
            <person name="Park Y."/>
            <person name="Beeman R.W."/>
            <person name="Lord J."/>
            <person name="Oppert B."/>
            <person name="Lorenzen M."/>
            <person name="Brown S."/>
            <person name="Wang L."/>
            <person name="Savard J."/>
            <person name="Tautz D."/>
            <person name="Richards S."/>
            <person name="Weinstock G."/>
            <person name="Gibbs R.A."/>
            <person name="Liu Y."/>
            <person name="Worley K."/>
            <person name="Weinstock G."/>
            <person name="Elsik C.G."/>
            <person name="Reese J.T."/>
            <person name="Elhaik E."/>
            <person name="Landan G."/>
            <person name="Graur D."/>
            <person name="Arensburger P."/>
            <person name="Atkinson P."/>
            <person name="Beeman R.W."/>
            <person name="Beidler J."/>
            <person name="Brown S.J."/>
            <person name="Demuth J.P."/>
            <person name="Drury D.W."/>
            <person name="Du Y.Z."/>
            <person name="Fujiwara H."/>
            <person name="Lorenzen M."/>
            <person name="Maselli V."/>
            <person name="Osanai M."/>
            <person name="Park Y."/>
            <person name="Robertson H.M."/>
            <person name="Tu Z."/>
            <person name="Wang J.J."/>
            <person name="Wang S."/>
            <person name="Richards S."/>
            <person name="Song H."/>
            <person name="Zhang L."/>
            <person name="Sodergren E."/>
            <person name="Werner D."/>
            <person name="Stanke M."/>
            <person name="Morgenstern B."/>
            <person name="Solovyev V."/>
            <person name="Kosarev P."/>
            <person name="Brown G."/>
            <person name="Chen H.C."/>
            <person name="Ermolaeva O."/>
            <person name="Hlavina W."/>
            <person name="Kapustin Y."/>
            <person name="Kiryutin B."/>
            <person name="Kitts P."/>
            <person name="Maglott D."/>
            <person name="Pruitt K."/>
            <person name="Sapojnikov V."/>
            <person name="Souvorov A."/>
            <person name="Mackey A.J."/>
            <person name="Waterhouse R.M."/>
            <person name="Wyder S."/>
            <person name="Zdobnov E.M."/>
            <person name="Zdobnov E.M."/>
            <person name="Wyder S."/>
            <person name="Kriventseva E.V."/>
            <person name="Kadowaki T."/>
            <person name="Bork P."/>
            <person name="Aranda M."/>
            <person name="Bao R."/>
            <person name="Beermann A."/>
            <person name="Berns N."/>
            <person name="Bolognesi R."/>
            <person name="Bonneton F."/>
            <person name="Bopp D."/>
            <person name="Brown S.J."/>
            <person name="Bucher G."/>
            <person name="Butts T."/>
            <person name="Chaumot A."/>
            <person name="Denell R.E."/>
            <person name="Ferrier D.E."/>
            <person name="Friedrich M."/>
            <person name="Gordon C.M."/>
            <person name="Jindra M."/>
            <person name="Klingler M."/>
            <person name="Lan Q."/>
            <person name="Lattorff H.M."/>
            <person name="Laudet V."/>
            <person name="von Levetsow C."/>
            <person name="Liu Z."/>
            <person name="Lutz R."/>
            <person name="Lynch J.A."/>
            <person name="da Fonseca R.N."/>
            <person name="Posnien N."/>
            <person name="Reuter R."/>
            <person name="Roth S."/>
            <person name="Savard J."/>
            <person name="Schinko J.B."/>
            <person name="Schmitt C."/>
            <person name="Schoppmeier M."/>
            <person name="Schroder R."/>
            <person name="Shippy T.D."/>
            <person name="Simonnet F."/>
            <person name="Marques-Souza H."/>
            <person name="Tautz D."/>
            <person name="Tomoyasu Y."/>
            <person name="Trauner J."/>
            <person name="Van der Zee M."/>
            <person name="Vervoort M."/>
            <person name="Wittkopp N."/>
            <person name="Wimmer E.A."/>
            <person name="Yang X."/>
            <person name="Jones A.K."/>
            <person name="Sattelle D.B."/>
            <person name="Ebert P.R."/>
            <person name="Nelson D."/>
            <person name="Scott J.G."/>
            <person name="Beeman R.W."/>
            <person name="Muthukrishnan S."/>
            <person name="Kramer K.J."/>
            <person name="Arakane Y."/>
            <person name="Beeman R.W."/>
            <person name="Zhu Q."/>
            <person name="Hogenkamp D."/>
            <person name="Dixit R."/>
            <person name="Oppert B."/>
            <person name="Jiang H."/>
            <person name="Zou Z."/>
            <person name="Marshall J."/>
            <person name="Elpidina E."/>
            <person name="Vinokurov K."/>
            <person name="Oppert C."/>
            <person name="Zou Z."/>
            <person name="Evans J."/>
            <person name="Lu Z."/>
            <person name="Zhao P."/>
            <person name="Sumathipala N."/>
            <person name="Altincicek B."/>
            <person name="Vilcinskas A."/>
            <person name="Williams M."/>
            <person name="Hultmark D."/>
            <person name="Hetru C."/>
            <person name="Jiang H."/>
            <person name="Grimmelikhuijzen C.J."/>
            <person name="Hauser F."/>
            <person name="Cazzamali G."/>
            <person name="Williamson M."/>
            <person name="Park Y."/>
            <person name="Li B."/>
            <person name="Tanaka Y."/>
            <person name="Predel R."/>
            <person name="Neupert S."/>
            <person name="Schachtner J."/>
            <person name="Verleyen P."/>
            <person name="Raible F."/>
            <person name="Bork P."/>
            <person name="Friedrich M."/>
            <person name="Walden K.K."/>
            <person name="Robertson H.M."/>
            <person name="Angeli S."/>
            <person name="Foret S."/>
            <person name="Bucher G."/>
            <person name="Schuetz S."/>
            <person name="Maleszka R."/>
            <person name="Wimmer E.A."/>
            <person name="Beeman R.W."/>
            <person name="Lorenzen M."/>
            <person name="Tomoyasu Y."/>
            <person name="Miller S.C."/>
            <person name="Grossmann D."/>
            <person name="Bucher G."/>
        </authorList>
    </citation>
    <scope>NUCLEOTIDE SEQUENCE [LARGE SCALE GENOMIC DNA]</scope>
    <source>
        <strain evidence="8 9">Georgia GA2</strain>
    </source>
</reference>
<proteinExistence type="inferred from homology"/>
<evidence type="ECO:0000256" key="3">
    <source>
        <dbReference type="ARBA" id="ARBA00023002"/>
    </source>
</evidence>
<keyword evidence="2" id="KW-0521">NADP</keyword>
<evidence type="ECO:0000256" key="1">
    <source>
        <dbReference type="ARBA" id="ARBA00007905"/>
    </source>
</evidence>
<dbReference type="PROSITE" id="PS00063">
    <property type="entry name" value="ALDOKETO_REDUCTASE_3"/>
    <property type="match status" value="1"/>
</dbReference>
<dbReference type="Proteomes" id="UP000007266">
    <property type="component" value="Linkage group 2"/>
</dbReference>
<dbReference type="EMBL" id="KQ971311">
    <property type="protein sequence ID" value="EEZ99013.1"/>
    <property type="molecule type" value="Genomic_DNA"/>
</dbReference>
<sequence>MIEGLSLQVPTLKLKNGETLPALGLGTWKSKPKDVGQAIKDAIDIGYRLFDCAYIYKNEKEIGEAIREKIKEGVIQRDGIYIVNKLWSTYHRPDLVEPALDKSLANMGLDYIDLYLIHWPMGLKEDGSEYPISKDARLIFSNVDYVDTWKAMERVCKKGKVKSIGLSNFNRKQIERVIKYAKIHPVVVQIECHPYLTQTRMSEFLQSKGIILMAYSPLGSKDRPWAKPGDKELLNDPKMHKVAVKYNKTVAQILLRYHIQRGHVVIPKSVNKARLQENFNIFDFELSDEDMKAINTLDCNIRFCPYKEASEHAYYPFKRSDE</sequence>
<feature type="active site" description="Proton donor" evidence="4">
    <location>
        <position position="56"/>
    </location>
</feature>
<keyword evidence="9" id="KW-1185">Reference proteome</keyword>
<dbReference type="PRINTS" id="PR00069">
    <property type="entry name" value="ALDKETRDTASE"/>
</dbReference>
<dbReference type="PhylomeDB" id="D6WCD5"/>
<feature type="binding site" evidence="5">
    <location>
        <position position="118"/>
    </location>
    <ligand>
        <name>substrate</name>
    </ligand>
</feature>
<dbReference type="InterPro" id="IPR020471">
    <property type="entry name" value="AKR"/>
</dbReference>
<keyword evidence="3" id="KW-0560">Oxidoreductase</keyword>
<dbReference type="SUPFAM" id="SSF51430">
    <property type="entry name" value="NAD(P)-linked oxidoreductase"/>
    <property type="match status" value="1"/>
</dbReference>
<dbReference type="eggNOG" id="KOG1577">
    <property type="taxonomic scope" value="Eukaryota"/>
</dbReference>
<organism evidence="8 9">
    <name type="scientific">Tribolium castaneum</name>
    <name type="common">Red flour beetle</name>
    <dbReference type="NCBI Taxonomy" id="7070"/>
    <lineage>
        <taxon>Eukaryota</taxon>
        <taxon>Metazoa</taxon>
        <taxon>Ecdysozoa</taxon>
        <taxon>Arthropoda</taxon>
        <taxon>Hexapoda</taxon>
        <taxon>Insecta</taxon>
        <taxon>Pterygota</taxon>
        <taxon>Neoptera</taxon>
        <taxon>Endopterygota</taxon>
        <taxon>Coleoptera</taxon>
        <taxon>Polyphaga</taxon>
        <taxon>Cucujiformia</taxon>
        <taxon>Tenebrionidae</taxon>
        <taxon>Tenebrionidae incertae sedis</taxon>
        <taxon>Tribolium</taxon>
    </lineage>
</organism>
<dbReference type="FunFam" id="3.20.20.100:FF:000006">
    <property type="entry name" value="Aldo-keto reductase family 1 member A1"/>
    <property type="match status" value="1"/>
</dbReference>
<feature type="domain" description="NADP-dependent oxidoreductase" evidence="7">
    <location>
        <begin position="23"/>
        <end position="297"/>
    </location>
</feature>
<protein>
    <submittedName>
        <fullName evidence="8">Aldose reductase-like Protein</fullName>
    </submittedName>
</protein>
<dbReference type="AlphaFoldDB" id="D6WCD5"/>
<dbReference type="InterPro" id="IPR018170">
    <property type="entry name" value="Aldo/ket_reductase_CS"/>
</dbReference>
<evidence type="ECO:0000259" key="7">
    <source>
        <dbReference type="Pfam" id="PF00248"/>
    </source>
</evidence>
<feature type="site" description="Lowers pKa of active site Tyr" evidence="6">
    <location>
        <position position="85"/>
    </location>
</feature>
<dbReference type="HOGENOM" id="CLU_023205_0_0_1"/>
<dbReference type="GO" id="GO:0005829">
    <property type="term" value="C:cytosol"/>
    <property type="evidence" value="ECO:0000318"/>
    <property type="project" value="GO_Central"/>
</dbReference>
<dbReference type="OMA" id="WRTERII"/>
<dbReference type="PROSITE" id="PS00062">
    <property type="entry name" value="ALDOKETO_REDUCTASE_2"/>
    <property type="match status" value="1"/>
</dbReference>
<dbReference type="GO" id="GO:0004032">
    <property type="term" value="F:aldose reductase (NADPH) activity"/>
    <property type="evidence" value="ECO:0000318"/>
    <property type="project" value="GO_Central"/>
</dbReference>
<evidence type="ECO:0000256" key="5">
    <source>
        <dbReference type="PIRSR" id="PIRSR000097-2"/>
    </source>
</evidence>
<evidence type="ECO:0000313" key="8">
    <source>
        <dbReference type="EMBL" id="EEZ99013.1"/>
    </source>
</evidence>
<comment type="similarity">
    <text evidence="1">Belongs to the aldo/keto reductase family.</text>
</comment>
<name>D6WCD5_TRICA</name>
<dbReference type="Gene3D" id="3.20.20.100">
    <property type="entry name" value="NADP-dependent oxidoreductase domain"/>
    <property type="match status" value="1"/>
</dbReference>
<accession>D6WCD5</accession>
<dbReference type="InterPro" id="IPR036812">
    <property type="entry name" value="NAD(P)_OxRdtase_dom_sf"/>
</dbReference>
<evidence type="ECO:0000256" key="2">
    <source>
        <dbReference type="ARBA" id="ARBA00022857"/>
    </source>
</evidence>
<evidence type="ECO:0000256" key="4">
    <source>
        <dbReference type="PIRSR" id="PIRSR000097-1"/>
    </source>
</evidence>
<dbReference type="PIRSF" id="PIRSF000097">
    <property type="entry name" value="AKR"/>
    <property type="match status" value="1"/>
</dbReference>